<keyword evidence="3 6" id="KW-0479">Metal-binding</keyword>
<dbReference type="GO" id="GO:0020037">
    <property type="term" value="F:heme binding"/>
    <property type="evidence" value="ECO:0007669"/>
    <property type="project" value="InterPro"/>
</dbReference>
<dbReference type="Pfam" id="PF13442">
    <property type="entry name" value="Cytochrome_CBB3"/>
    <property type="match status" value="1"/>
</dbReference>
<keyword evidence="1" id="KW-0813">Transport</keyword>
<dbReference type="GO" id="GO:0046872">
    <property type="term" value="F:metal ion binding"/>
    <property type="evidence" value="ECO:0007669"/>
    <property type="project" value="UniProtKB-KW"/>
</dbReference>
<dbReference type="PANTHER" id="PTHR33751">
    <property type="entry name" value="CBB3-TYPE CYTOCHROME C OXIDASE SUBUNIT FIXP"/>
    <property type="match status" value="1"/>
</dbReference>
<dbReference type="Proteomes" id="UP000179076">
    <property type="component" value="Unassembled WGS sequence"/>
</dbReference>
<keyword evidence="2 6" id="KW-0349">Heme</keyword>
<dbReference type="Pfam" id="PF00034">
    <property type="entry name" value="Cytochrom_C"/>
    <property type="match status" value="2"/>
</dbReference>
<sequence>MKHVLLGLVLSATLAGCSQKQESPPAPAAGDAAAGKAVAEKACKACHGLDGKGIAPGIPNLAAQRERYLLASLQEYKDGRRSHAALKEMIANMSEADARNVVAYYAAQPPVANLAATDPQHTSPLEEGKKLAEVCSKCHGEDGNSKTPGTPSLAGQQPHYLVVAIQEYHHGERKTASMKSMLRSSSKSDIEKLALYFASQNPAQRPAPAFGDAAAGEPLSAVCGGCHGASGVSADASTPSLAGQDPQYLMKSIKSYRTTRQHWGMQRFVAGLGDEDMENITAFYTVQKPRAAGTVLATTKELADKCNRCHDVDDGSTALSAPKIRGQDQDYLIRAMRSYRDGKRESSTMHSMSYVYGNAIIESVSSYYAGQPAK</sequence>
<dbReference type="EMBL" id="MFSP01000001">
    <property type="protein sequence ID" value="OGI70455.1"/>
    <property type="molecule type" value="Genomic_DNA"/>
</dbReference>
<evidence type="ECO:0000256" key="1">
    <source>
        <dbReference type="ARBA" id="ARBA00022448"/>
    </source>
</evidence>
<dbReference type="InterPro" id="IPR036909">
    <property type="entry name" value="Cyt_c-like_dom_sf"/>
</dbReference>
<evidence type="ECO:0000313" key="8">
    <source>
        <dbReference type="EMBL" id="OGI70455.1"/>
    </source>
</evidence>
<feature type="domain" description="Cytochrome c" evidence="7">
    <location>
        <begin position="123"/>
        <end position="201"/>
    </location>
</feature>
<evidence type="ECO:0000256" key="3">
    <source>
        <dbReference type="ARBA" id="ARBA00022723"/>
    </source>
</evidence>
<protein>
    <recommendedName>
        <fullName evidence="7">Cytochrome c domain-containing protein</fullName>
    </recommendedName>
</protein>
<dbReference type="PROSITE" id="PS51257">
    <property type="entry name" value="PROKAR_LIPOPROTEIN"/>
    <property type="match status" value="1"/>
</dbReference>
<comment type="caution">
    <text evidence="8">The sequence shown here is derived from an EMBL/GenBank/DDBJ whole genome shotgun (WGS) entry which is preliminary data.</text>
</comment>
<reference evidence="8 9" key="1">
    <citation type="journal article" date="2016" name="Nat. Commun.">
        <title>Thousands of microbial genomes shed light on interconnected biogeochemical processes in an aquifer system.</title>
        <authorList>
            <person name="Anantharaman K."/>
            <person name="Brown C.T."/>
            <person name="Hug L.A."/>
            <person name="Sharon I."/>
            <person name="Castelle C.J."/>
            <person name="Probst A.J."/>
            <person name="Thomas B.C."/>
            <person name="Singh A."/>
            <person name="Wilkins M.J."/>
            <person name="Karaoz U."/>
            <person name="Brodie E.L."/>
            <person name="Williams K.H."/>
            <person name="Hubbard S.S."/>
            <person name="Banfield J.F."/>
        </authorList>
    </citation>
    <scope>NUCLEOTIDE SEQUENCE [LARGE SCALE GENOMIC DNA]</scope>
</reference>
<accession>A0A1F6VLV1</accession>
<dbReference type="SUPFAM" id="SSF46626">
    <property type="entry name" value="Cytochrome c"/>
    <property type="match status" value="4"/>
</dbReference>
<dbReference type="InterPro" id="IPR009056">
    <property type="entry name" value="Cyt_c-like_dom"/>
</dbReference>
<keyword evidence="5 6" id="KW-0408">Iron</keyword>
<dbReference type="InterPro" id="IPR050597">
    <property type="entry name" value="Cytochrome_c_Oxidase_Subunit"/>
</dbReference>
<evidence type="ECO:0000256" key="2">
    <source>
        <dbReference type="ARBA" id="ARBA00022617"/>
    </source>
</evidence>
<dbReference type="PROSITE" id="PS51007">
    <property type="entry name" value="CYTC"/>
    <property type="match status" value="4"/>
</dbReference>
<evidence type="ECO:0000256" key="6">
    <source>
        <dbReference type="PROSITE-ProRule" id="PRU00433"/>
    </source>
</evidence>
<dbReference type="PANTHER" id="PTHR33751:SF9">
    <property type="entry name" value="CYTOCHROME C4"/>
    <property type="match status" value="1"/>
</dbReference>
<proteinExistence type="predicted"/>
<feature type="domain" description="Cytochrome c" evidence="7">
    <location>
        <begin position="288"/>
        <end position="372"/>
    </location>
</feature>
<keyword evidence="4" id="KW-0249">Electron transport</keyword>
<gene>
    <name evidence="8" type="ORF">A2W18_10285</name>
</gene>
<evidence type="ECO:0000313" key="9">
    <source>
        <dbReference type="Proteomes" id="UP000179076"/>
    </source>
</evidence>
<evidence type="ECO:0000256" key="5">
    <source>
        <dbReference type="ARBA" id="ARBA00023004"/>
    </source>
</evidence>
<evidence type="ECO:0000256" key="4">
    <source>
        <dbReference type="ARBA" id="ARBA00022982"/>
    </source>
</evidence>
<dbReference type="AlphaFoldDB" id="A0A1F6VLV1"/>
<name>A0A1F6VLV1_9PROT</name>
<evidence type="ECO:0000259" key="7">
    <source>
        <dbReference type="PROSITE" id="PS51007"/>
    </source>
</evidence>
<feature type="domain" description="Cytochrome c" evidence="7">
    <location>
        <begin position="30"/>
        <end position="109"/>
    </location>
</feature>
<dbReference type="GO" id="GO:0009055">
    <property type="term" value="F:electron transfer activity"/>
    <property type="evidence" value="ECO:0007669"/>
    <property type="project" value="InterPro"/>
</dbReference>
<organism evidence="8 9">
    <name type="scientific">Candidatus Muproteobacteria bacterium RBG_16_60_9</name>
    <dbReference type="NCBI Taxonomy" id="1817755"/>
    <lineage>
        <taxon>Bacteria</taxon>
        <taxon>Pseudomonadati</taxon>
        <taxon>Pseudomonadota</taxon>
        <taxon>Candidatus Muproteobacteria</taxon>
    </lineage>
</organism>
<dbReference type="Gene3D" id="1.10.760.10">
    <property type="entry name" value="Cytochrome c-like domain"/>
    <property type="match status" value="4"/>
</dbReference>
<feature type="domain" description="Cytochrome c" evidence="7">
    <location>
        <begin position="211"/>
        <end position="288"/>
    </location>
</feature>